<sequence>MAIIIKRRKMYSVVYESKTKTCWETYFNYEEAVARKQQIEDNKEDYFKVSANMLLRDYLSSYCSIIGYQIWHNSTYDGYVGVLHNYIIHVIGNSKIKDISKSFSDKFMDEIEHMQGIGKRNQEATEYIPYSVKRKILILMQSACDYLISLGYLHDNPFTDYQVYEENKIAVKVNHKWTLAIFRQLLDACEDPKLYVFLNLLFGCGLSIEEALAVTWTDVDINDGILWNGNCMLTVDKKLKRVNKEYLNRIEDEQIITIFQSKYFAHTNTCLISEKTDQKRCVKVNKSIGLVLTEWKRLQKNDLIKTRCDENLILCFPDGSPYDQRSATKHFKALRDKAELPPVTLASLRFFGMQNAKRFYPCELVLPIPSLNYHTLDILETNKSFAKYIPENKEQAEIRALVNMLKQSDEMKEELIHRLKAGIK</sequence>
<evidence type="ECO:0000313" key="2">
    <source>
        <dbReference type="Proteomes" id="UP001203972"/>
    </source>
</evidence>
<dbReference type="AlphaFoldDB" id="A0AAP2XTL0"/>
<organism evidence="1 2">
    <name type="scientific">Clostridium innocuum</name>
    <dbReference type="NCBI Taxonomy" id="1522"/>
    <lineage>
        <taxon>Bacteria</taxon>
        <taxon>Bacillati</taxon>
        <taxon>Bacillota</taxon>
        <taxon>Clostridia</taxon>
        <taxon>Eubacteriales</taxon>
        <taxon>Clostridiaceae</taxon>
        <taxon>Clostridium</taxon>
    </lineage>
</organism>
<evidence type="ECO:0008006" key="3">
    <source>
        <dbReference type="Google" id="ProtNLM"/>
    </source>
</evidence>
<dbReference type="EMBL" id="JAKTMA010000037">
    <property type="protein sequence ID" value="MCR0234657.1"/>
    <property type="molecule type" value="Genomic_DNA"/>
</dbReference>
<dbReference type="RefSeq" id="WP_216881755.1">
    <property type="nucleotide sequence ID" value="NZ_AP025565.1"/>
</dbReference>
<gene>
    <name evidence="1" type="ORF">MKC95_17960</name>
</gene>
<reference evidence="1" key="1">
    <citation type="journal article" date="2022" name="Clin. Infect. Dis.">
        <title>Association between Clostridium innocuum and antibiotic-associated diarrhea in adults and children: A cross-sectional study and comparative genomics analysis.</title>
        <authorList>
            <person name="Cherny K.E."/>
            <person name="Muscat E.B."/>
            <person name="Balaji A."/>
            <person name="Mukherjee J."/>
            <person name="Ozer E.A."/>
            <person name="Angarone M.P."/>
            <person name="Hauser A.R."/>
            <person name="Sichel J.S."/>
            <person name="Amponsah E."/>
            <person name="Kociolek L.K."/>
        </authorList>
    </citation>
    <scope>NUCLEOTIDE SEQUENCE</scope>
    <source>
        <strain evidence="1">NU1-AC-029v</strain>
    </source>
</reference>
<comment type="caution">
    <text evidence="1">The sequence shown here is derived from an EMBL/GenBank/DDBJ whole genome shotgun (WGS) entry which is preliminary data.</text>
</comment>
<proteinExistence type="predicted"/>
<name>A0AAP2XTL0_CLOIN</name>
<evidence type="ECO:0000313" key="1">
    <source>
        <dbReference type="EMBL" id="MCR0234657.1"/>
    </source>
</evidence>
<protein>
    <recommendedName>
        <fullName evidence="3">Site-specific integrase</fullName>
    </recommendedName>
</protein>
<dbReference type="Proteomes" id="UP001203972">
    <property type="component" value="Unassembled WGS sequence"/>
</dbReference>
<accession>A0AAP2XTL0</accession>